<dbReference type="SUPFAM" id="SSF50978">
    <property type="entry name" value="WD40 repeat-like"/>
    <property type="match status" value="1"/>
</dbReference>
<feature type="region of interest" description="Disordered" evidence="4">
    <location>
        <begin position="178"/>
        <end position="241"/>
    </location>
</feature>
<dbReference type="InterPro" id="IPR020472">
    <property type="entry name" value="WD40_PAC1"/>
</dbReference>
<feature type="repeat" description="WD" evidence="3">
    <location>
        <begin position="1108"/>
        <end position="1149"/>
    </location>
</feature>
<dbReference type="PROSITE" id="PS50082">
    <property type="entry name" value="WD_REPEATS_2"/>
    <property type="match status" value="10"/>
</dbReference>
<dbReference type="RefSeq" id="WP_145230256.1">
    <property type="nucleotide sequence ID" value="NZ_CP036343.1"/>
</dbReference>
<dbReference type="Proteomes" id="UP000316855">
    <property type="component" value="Chromosome"/>
</dbReference>
<dbReference type="SUPFAM" id="SSF56436">
    <property type="entry name" value="C-type lectin-like"/>
    <property type="match status" value="1"/>
</dbReference>
<dbReference type="OrthoDB" id="500858at2"/>
<dbReference type="Pfam" id="PF17660">
    <property type="entry name" value="BTRD1"/>
    <property type="match status" value="1"/>
</dbReference>
<dbReference type="Pfam" id="PF03781">
    <property type="entry name" value="FGE-sulfatase"/>
    <property type="match status" value="1"/>
</dbReference>
<sequence length="1716" mass="190599">MAKFDPYYKWLGIPPKDQPPNHYRLLGIDLFEEDPDVIEAAADRCMAFVQQCALGEHLKASQQILNELSAARVCLLVSERKEKYDTELRAKIKTSEPESAFTDSWSEELDDDKIYDQVIRNQDSSNLTPRRIRSRRKKITRPKARPFHTDPRFFWGSAGVIVLLLLAVTVSSLLPGQKATSEPLNQVASSDQSELNESVPEEPAELPTPSTGNEAPVTLPQSPEPEDQPEPVQEQKTELEPKIALQIVPTSNPKMKPKSAVPESPQLLIAPFNKLEVKNIRQEWSDYLKHDSTVTNSIGMNLILIPPGEFTMGSSYSPQELQKILLLGPTFPVSVLEDEFPPHQVQITKPFYMGSYEVTREEFNTLIKDSMNQGMIKGLERVNVNRFPAWRISWFDCVMFCNQLSEREKLPPYYSLKNTKRRSFRISTGTNSEKTISTIIEANVSINGGLGYRLPSEAEWEYACRAGTTSLFHFGSKVDTSKSNLTGIRRPALGKGMDSRLETRFETRVGSYRPNNFDLYDMHGNVGEWCEDWYEKDFYQQFDSQKAIDPLGKLDQSGTRVFRGATWVIHHSAFRNSHGPDSHANPIGFRVVRTLAAPNDSPGTPQPPDKTATHDLKFSVLSESTKQPLKQVMIQLLLNNKDNQSLLGSTTTDAQGLGQISIALPTNAKLENCLVKLTSSGIKWERKLADFPEESPHAFTIPLQDNAEYLNPEWIEQRLTSVGVDQIINEYSNSNSLDVQTVKKALQLSRHVLLDNPQAVREQLQARLISQKEPAFTLFQTLPDQQIQIRSSWPSFNQPGGPLIRTLAGHSSSISCLAVTPDGTRAISGSTDDTLIIWDLATKEKIRTLEGHSDNVRCVAITPDGSQVVSGSFDKTLKVWNLADGKLLRTLAGHSDKISCVALTPDGKKIISGDLGGTIKIWDFVSGSMIRTSSGNASTRLSSSIHCLVTTPDGKNAVSNAGFGLNLWNIASGKLIRTLSGHSGTIICVAISLDGKQLISGSIDRTVRVWDIVSGKLLWAFKASSDYPIMSVGMTKDGQHAISGSLGGTLTIWNLSNGKMSRRLIDQLGDIFCVAVTPDGKQVISGTYEGALKVCNLNIQSTAYPQNNIKHSNHVLTVALLTDGKHVFSVEKDNTLRVWSLENGTLVRTLKGPSDPTSTDFVSCLALMPDGKSAISSSTLSNDYTLKVWSLSDGRILQSLEGYSDLISCVAVTPDGQHAISGSKNNTLQLWDLSSGKLVRILSGHSDRISCVAVTPNGRMAVSGSSDETLRVWDLMGGGLIHTLEGHSDRINCLKITPDGQHLISGSSDSTAKVWDLSSGNLIRTLSGHSNDISCLSVSSNGNQIISGSNDRTLIIWDLSDGTKIRTYELDDIATDIAINPNDDFIIVGSRAGHVHNLALQGLDKTKTIISPSTTSKPSTPSKKKEKTPPVKKLVFWNEPPLPRSWRALSKSTQDKIESVHGVVDERFIWCLNLPLSSFLEMQTELKIANYLPQRIRPYKHKDAVYVAFVCVRDQHVWKLIANASAQDMMNENKKLQPGNWMPVEAAGYFDQEEKYTAVWIKDGPSKAYLDIGLTKTEHKSNFDKLTNQKWYISQQDIFYGDKKQLRFTNVWYPVPKSAPRWASWYGSLQEHKNKQGVYSFQTDVSIAAAESFSAKYGGCWIEHPDYVSLELNELSPEEHYKEATRLKNLGFRPQSIDAEEMEDKIISASVWYRPK</sequence>
<dbReference type="Pfam" id="PF00400">
    <property type="entry name" value="WD40"/>
    <property type="match status" value="11"/>
</dbReference>
<protein>
    <submittedName>
        <fullName evidence="7">Serine/threonine-protein kinase pkn1</fullName>
        <ecNumber evidence="7">2.7.11.1</ecNumber>
    </submittedName>
</protein>
<keyword evidence="5" id="KW-0812">Transmembrane</keyword>
<evidence type="ECO:0000256" key="3">
    <source>
        <dbReference type="PROSITE-ProRule" id="PRU00221"/>
    </source>
</evidence>
<accession>A0A517VHN1</accession>
<dbReference type="InterPro" id="IPR019775">
    <property type="entry name" value="WD40_repeat_CS"/>
</dbReference>
<organism evidence="7 8">
    <name type="scientific">Gimesia algae</name>
    <dbReference type="NCBI Taxonomy" id="2527971"/>
    <lineage>
        <taxon>Bacteria</taxon>
        <taxon>Pseudomonadati</taxon>
        <taxon>Planctomycetota</taxon>
        <taxon>Planctomycetia</taxon>
        <taxon>Planctomycetales</taxon>
        <taxon>Planctomycetaceae</taxon>
        <taxon>Gimesia</taxon>
    </lineage>
</organism>
<evidence type="ECO:0000256" key="4">
    <source>
        <dbReference type="SAM" id="MobiDB-lite"/>
    </source>
</evidence>
<dbReference type="SMART" id="SM00564">
    <property type="entry name" value="PQQ"/>
    <property type="match status" value="4"/>
</dbReference>
<dbReference type="PANTHER" id="PTHR22847:SF637">
    <property type="entry name" value="WD REPEAT DOMAIN 5B"/>
    <property type="match status" value="1"/>
</dbReference>
<dbReference type="InterPro" id="IPR049511">
    <property type="entry name" value="PGH-like_rpt"/>
</dbReference>
<dbReference type="Gene3D" id="3.90.1580.10">
    <property type="entry name" value="paralog of FGE (formylglycine-generating enzyme)"/>
    <property type="match status" value="1"/>
</dbReference>
<dbReference type="PANTHER" id="PTHR22847">
    <property type="entry name" value="WD40 REPEAT PROTEIN"/>
    <property type="match status" value="1"/>
</dbReference>
<dbReference type="PROSITE" id="PS00678">
    <property type="entry name" value="WD_REPEATS_1"/>
    <property type="match status" value="7"/>
</dbReference>
<keyword evidence="1 3" id="KW-0853">WD repeat</keyword>
<dbReference type="InterPro" id="IPR018391">
    <property type="entry name" value="PQQ_b-propeller_rpt"/>
</dbReference>
<feature type="transmembrane region" description="Helical" evidence="5">
    <location>
        <begin position="153"/>
        <end position="174"/>
    </location>
</feature>
<dbReference type="GO" id="GO:0004674">
    <property type="term" value="F:protein serine/threonine kinase activity"/>
    <property type="evidence" value="ECO:0007669"/>
    <property type="project" value="UniProtKB-EC"/>
</dbReference>
<dbReference type="EC" id="2.7.11.1" evidence="7"/>
<evidence type="ECO:0000256" key="5">
    <source>
        <dbReference type="SAM" id="Phobius"/>
    </source>
</evidence>
<feature type="repeat" description="WD" evidence="3">
    <location>
        <begin position="891"/>
        <end position="932"/>
    </location>
</feature>
<feature type="region of interest" description="Disordered" evidence="4">
    <location>
        <begin position="1409"/>
        <end position="1430"/>
    </location>
</feature>
<feature type="repeat" description="WD" evidence="3">
    <location>
        <begin position="1200"/>
        <end position="1241"/>
    </location>
</feature>
<evidence type="ECO:0000313" key="7">
    <source>
        <dbReference type="EMBL" id="QDT92515.1"/>
    </source>
</evidence>
<keyword evidence="5" id="KW-1133">Transmembrane helix</keyword>
<feature type="repeat" description="WD" evidence="3">
    <location>
        <begin position="1284"/>
        <end position="1325"/>
    </location>
</feature>
<dbReference type="InterPro" id="IPR042095">
    <property type="entry name" value="SUMF_sf"/>
</dbReference>
<evidence type="ECO:0000313" key="8">
    <source>
        <dbReference type="Proteomes" id="UP000316855"/>
    </source>
</evidence>
<dbReference type="InterPro" id="IPR001680">
    <property type="entry name" value="WD40_rpt"/>
</dbReference>
<dbReference type="CDD" id="cd00200">
    <property type="entry name" value="WD40"/>
    <property type="match status" value="2"/>
</dbReference>
<gene>
    <name evidence="7" type="primary">pkn1_3</name>
    <name evidence="7" type="ORF">Pan161_41830</name>
</gene>
<dbReference type="InterPro" id="IPR016187">
    <property type="entry name" value="CTDL_fold"/>
</dbReference>
<dbReference type="InterPro" id="IPR011047">
    <property type="entry name" value="Quinoprotein_ADH-like_sf"/>
</dbReference>
<evidence type="ECO:0000256" key="1">
    <source>
        <dbReference type="ARBA" id="ARBA00022574"/>
    </source>
</evidence>
<feature type="repeat" description="WD" evidence="3">
    <location>
        <begin position="849"/>
        <end position="890"/>
    </location>
</feature>
<name>A0A517VHN1_9PLAN</name>
<dbReference type="InterPro" id="IPR005532">
    <property type="entry name" value="SUMF_dom"/>
</dbReference>
<keyword evidence="2" id="KW-0677">Repeat</keyword>
<dbReference type="EMBL" id="CP036343">
    <property type="protein sequence ID" value="QDT92515.1"/>
    <property type="molecule type" value="Genomic_DNA"/>
</dbReference>
<proteinExistence type="predicted"/>
<dbReference type="PRINTS" id="PR00320">
    <property type="entry name" value="GPROTEINBRPT"/>
</dbReference>
<feature type="repeat" description="WD" evidence="3">
    <location>
        <begin position="1326"/>
        <end position="1367"/>
    </location>
</feature>
<feature type="compositionally biased region" description="Low complexity" evidence="4">
    <location>
        <begin position="1409"/>
        <end position="1421"/>
    </location>
</feature>
<reference evidence="7 8" key="1">
    <citation type="submission" date="2019-02" db="EMBL/GenBank/DDBJ databases">
        <title>Deep-cultivation of Planctomycetes and their phenomic and genomic characterization uncovers novel biology.</title>
        <authorList>
            <person name="Wiegand S."/>
            <person name="Jogler M."/>
            <person name="Boedeker C."/>
            <person name="Pinto D."/>
            <person name="Vollmers J."/>
            <person name="Rivas-Marin E."/>
            <person name="Kohn T."/>
            <person name="Peeters S.H."/>
            <person name="Heuer A."/>
            <person name="Rast P."/>
            <person name="Oberbeckmann S."/>
            <person name="Bunk B."/>
            <person name="Jeske O."/>
            <person name="Meyerdierks A."/>
            <person name="Storesund J.E."/>
            <person name="Kallscheuer N."/>
            <person name="Luecker S."/>
            <person name="Lage O.M."/>
            <person name="Pohl T."/>
            <person name="Merkel B.J."/>
            <person name="Hornburger P."/>
            <person name="Mueller R.-W."/>
            <person name="Bruemmer F."/>
            <person name="Labrenz M."/>
            <person name="Spormann A.M."/>
            <person name="Op den Camp H."/>
            <person name="Overmann J."/>
            <person name="Amann R."/>
            <person name="Jetten M.S.M."/>
            <person name="Mascher T."/>
            <person name="Medema M.H."/>
            <person name="Devos D.P."/>
            <person name="Kaster A.-K."/>
            <person name="Ovreas L."/>
            <person name="Rohde M."/>
            <person name="Galperin M.Y."/>
            <person name="Jogler C."/>
        </authorList>
    </citation>
    <scope>NUCLEOTIDE SEQUENCE [LARGE SCALE GENOMIC DNA]</scope>
    <source>
        <strain evidence="7 8">Pan161</strain>
    </source>
</reference>
<dbReference type="Gene3D" id="2.130.10.10">
    <property type="entry name" value="YVTN repeat-like/Quinoprotein amine dehydrogenase"/>
    <property type="match status" value="6"/>
</dbReference>
<keyword evidence="8" id="KW-1185">Reference proteome</keyword>
<dbReference type="InterPro" id="IPR015943">
    <property type="entry name" value="WD40/YVTN_repeat-like_dom_sf"/>
</dbReference>
<feature type="repeat" description="WD" evidence="3">
    <location>
        <begin position="1242"/>
        <end position="1283"/>
    </location>
</feature>
<keyword evidence="7" id="KW-0808">Transferase</keyword>
<dbReference type="InterPro" id="IPR036322">
    <property type="entry name" value="WD40_repeat_dom_sf"/>
</dbReference>
<feature type="repeat" description="WD" evidence="3">
    <location>
        <begin position="1022"/>
        <end position="1063"/>
    </location>
</feature>
<feature type="domain" description="Sulfatase-modifying factor enzyme-like" evidence="6">
    <location>
        <begin position="302"/>
        <end position="593"/>
    </location>
</feature>
<feature type="compositionally biased region" description="Polar residues" evidence="4">
    <location>
        <begin position="178"/>
        <end position="196"/>
    </location>
</feature>
<evidence type="ECO:0000259" key="6">
    <source>
        <dbReference type="Pfam" id="PF03781"/>
    </source>
</evidence>
<dbReference type="SUPFAM" id="SSF50998">
    <property type="entry name" value="Quinoprotein alcohol dehydrogenase-like"/>
    <property type="match status" value="1"/>
</dbReference>
<dbReference type="PROSITE" id="PS50294">
    <property type="entry name" value="WD_REPEATS_REGION"/>
    <property type="match status" value="9"/>
</dbReference>
<dbReference type="SMART" id="SM00320">
    <property type="entry name" value="WD40"/>
    <property type="match status" value="13"/>
</dbReference>
<keyword evidence="5" id="KW-0472">Membrane</keyword>
<feature type="repeat" description="WD" evidence="3">
    <location>
        <begin position="807"/>
        <end position="848"/>
    </location>
</feature>
<evidence type="ECO:0000256" key="2">
    <source>
        <dbReference type="ARBA" id="ARBA00022737"/>
    </source>
</evidence>
<feature type="repeat" description="WD" evidence="3">
    <location>
        <begin position="979"/>
        <end position="1020"/>
    </location>
</feature>
<keyword evidence="7" id="KW-0418">Kinase</keyword>
<dbReference type="KEGG" id="gax:Pan161_41830"/>